<proteinExistence type="predicted"/>
<gene>
    <name evidence="1" type="ORF">BDN72DRAFT_465415</name>
</gene>
<sequence length="663" mass="74377">MRSKQETSVSLVCVEERVNKLPNRSSLPDFFSPTAVTTPMPGPVRSLPPTKKRKVDEGSSAEAIKALEEELTTAVQANASLNPLADLLDIVSKAKGAPTTSKGIYAIYRVFVLVISADKLGYATDEPAKIVKAWLLDRLNAYVNFLASLLQDKEKVLRLSALDILMSLQKYLSTSATKSSQSSTSQPQFHNAHFRKIVTALLVCPPSLRPSGETSQDTSNPIDPDVFHKFYDTWFSVHDDIRWFFLREAVTILNTHPPETYAYVASNLLSLLESLTTFPTDETELNAWWVSELGTRPPNPKRGTQEEDDDDGDSSTDEAIRQEGDGNDDDWRKFFEEEPTPKAAKKMKGPGVRLNQMTVHQSLHSLASHKAVFTRTWLALLPRLSTTNDLGTSKSLTIRTLNIMHQGVMPHLTRPILVMDWIGSSVDYGGTVGLLALNALFTLIKDYNLDYPSFYTRLYAFLDRDLLHLKHRARFFRLTELFLSSTHLPATLLASFVKRLARLSISAPPAAVVMIIPFTYNILKRHPALMVMIHRHEIDGEEKDPFLPHEKNPVLTQALSSSLWELNSHLSHYYSGVSTLTKIFSEAFTKPGYPMEDFLDHTYATMIDTDINRKIKKEPPLSIDMGKTLNLFLPTHASLVEDTGDEQLTLSLTSDVVSELWGF</sequence>
<keyword evidence="2" id="KW-1185">Reference proteome</keyword>
<reference evidence="1 2" key="1">
    <citation type="journal article" date="2019" name="Nat. Ecol. Evol.">
        <title>Megaphylogeny resolves global patterns of mushroom evolution.</title>
        <authorList>
            <person name="Varga T."/>
            <person name="Krizsan K."/>
            <person name="Foldi C."/>
            <person name="Dima B."/>
            <person name="Sanchez-Garcia M."/>
            <person name="Sanchez-Ramirez S."/>
            <person name="Szollosi G.J."/>
            <person name="Szarkandi J.G."/>
            <person name="Papp V."/>
            <person name="Albert L."/>
            <person name="Andreopoulos W."/>
            <person name="Angelini C."/>
            <person name="Antonin V."/>
            <person name="Barry K.W."/>
            <person name="Bougher N.L."/>
            <person name="Buchanan P."/>
            <person name="Buyck B."/>
            <person name="Bense V."/>
            <person name="Catcheside P."/>
            <person name="Chovatia M."/>
            <person name="Cooper J."/>
            <person name="Damon W."/>
            <person name="Desjardin D."/>
            <person name="Finy P."/>
            <person name="Geml J."/>
            <person name="Haridas S."/>
            <person name="Hughes K."/>
            <person name="Justo A."/>
            <person name="Karasinski D."/>
            <person name="Kautmanova I."/>
            <person name="Kiss B."/>
            <person name="Kocsube S."/>
            <person name="Kotiranta H."/>
            <person name="LaButti K.M."/>
            <person name="Lechner B.E."/>
            <person name="Liimatainen K."/>
            <person name="Lipzen A."/>
            <person name="Lukacs Z."/>
            <person name="Mihaltcheva S."/>
            <person name="Morgado L.N."/>
            <person name="Niskanen T."/>
            <person name="Noordeloos M.E."/>
            <person name="Ohm R.A."/>
            <person name="Ortiz-Santana B."/>
            <person name="Ovrebo C."/>
            <person name="Racz N."/>
            <person name="Riley R."/>
            <person name="Savchenko A."/>
            <person name="Shiryaev A."/>
            <person name="Soop K."/>
            <person name="Spirin V."/>
            <person name="Szebenyi C."/>
            <person name="Tomsovsky M."/>
            <person name="Tulloss R.E."/>
            <person name="Uehling J."/>
            <person name="Grigoriev I.V."/>
            <person name="Vagvolgyi C."/>
            <person name="Papp T."/>
            <person name="Martin F.M."/>
            <person name="Miettinen O."/>
            <person name="Hibbett D.S."/>
            <person name="Nagy L.G."/>
        </authorList>
    </citation>
    <scope>NUCLEOTIDE SEQUENCE [LARGE SCALE GENOMIC DNA]</scope>
    <source>
        <strain evidence="1 2">NL-1719</strain>
    </source>
</reference>
<dbReference type="EMBL" id="ML208668">
    <property type="protein sequence ID" value="TFK61356.1"/>
    <property type="molecule type" value="Genomic_DNA"/>
</dbReference>
<accession>A0ACD3A6R1</accession>
<name>A0ACD3A6R1_9AGAR</name>
<organism evidence="1 2">
    <name type="scientific">Pluteus cervinus</name>
    <dbReference type="NCBI Taxonomy" id="181527"/>
    <lineage>
        <taxon>Eukaryota</taxon>
        <taxon>Fungi</taxon>
        <taxon>Dikarya</taxon>
        <taxon>Basidiomycota</taxon>
        <taxon>Agaricomycotina</taxon>
        <taxon>Agaricomycetes</taxon>
        <taxon>Agaricomycetidae</taxon>
        <taxon>Agaricales</taxon>
        <taxon>Pluteineae</taxon>
        <taxon>Pluteaceae</taxon>
        <taxon>Pluteus</taxon>
    </lineage>
</organism>
<evidence type="ECO:0000313" key="2">
    <source>
        <dbReference type="Proteomes" id="UP000308600"/>
    </source>
</evidence>
<dbReference type="Proteomes" id="UP000308600">
    <property type="component" value="Unassembled WGS sequence"/>
</dbReference>
<evidence type="ECO:0000313" key="1">
    <source>
        <dbReference type="EMBL" id="TFK61356.1"/>
    </source>
</evidence>
<protein>
    <submittedName>
        <fullName evidence="1">CBF-domain-containing protein</fullName>
    </submittedName>
</protein>